<accession>A0AAJ6T1I3</accession>
<dbReference type="InterPro" id="IPR002182">
    <property type="entry name" value="NB-ARC"/>
</dbReference>
<keyword evidence="4" id="KW-0378">Hydrolase</keyword>
<keyword evidence="3" id="KW-0677">Repeat</keyword>
<gene>
    <name evidence="9" type="primary">LOC105109765</name>
</gene>
<dbReference type="Pfam" id="PF23282">
    <property type="entry name" value="WHD_ROQ1"/>
    <property type="match status" value="1"/>
</dbReference>
<dbReference type="GO" id="GO:0061809">
    <property type="term" value="F:NAD+ nucleosidase activity, cyclic ADP-ribose generating"/>
    <property type="evidence" value="ECO:0007669"/>
    <property type="project" value="UniProtKB-EC"/>
</dbReference>
<dbReference type="InterPro" id="IPR045344">
    <property type="entry name" value="C-JID"/>
</dbReference>
<dbReference type="InterPro" id="IPR042197">
    <property type="entry name" value="Apaf_helical"/>
</dbReference>
<dbReference type="PRINTS" id="PR00364">
    <property type="entry name" value="DISEASERSIST"/>
</dbReference>
<dbReference type="PANTHER" id="PTHR11017">
    <property type="entry name" value="LEUCINE-RICH REPEAT-CONTAINING PROTEIN"/>
    <property type="match status" value="1"/>
</dbReference>
<dbReference type="SUPFAM" id="SSF52058">
    <property type="entry name" value="L domain-like"/>
    <property type="match status" value="1"/>
</dbReference>
<comment type="catalytic activity">
    <reaction evidence="6">
        <text>NAD(+) + H2O = ADP-D-ribose + nicotinamide + H(+)</text>
        <dbReference type="Rhea" id="RHEA:16301"/>
        <dbReference type="ChEBI" id="CHEBI:15377"/>
        <dbReference type="ChEBI" id="CHEBI:15378"/>
        <dbReference type="ChEBI" id="CHEBI:17154"/>
        <dbReference type="ChEBI" id="CHEBI:57540"/>
        <dbReference type="ChEBI" id="CHEBI:57967"/>
        <dbReference type="EC" id="3.2.2.6"/>
    </reaction>
    <physiologicalReaction direction="left-to-right" evidence="6">
        <dbReference type="Rhea" id="RHEA:16302"/>
    </physiologicalReaction>
</comment>
<dbReference type="AlphaFoldDB" id="A0AAJ6T1I3"/>
<feature type="domain" description="TIR" evidence="7">
    <location>
        <begin position="44"/>
        <end position="210"/>
    </location>
</feature>
<dbReference type="RefSeq" id="XP_011002870.1">
    <property type="nucleotide sequence ID" value="XM_011004568.1"/>
</dbReference>
<dbReference type="SMART" id="SM00255">
    <property type="entry name" value="TIR"/>
    <property type="match status" value="1"/>
</dbReference>
<dbReference type="PROSITE" id="PS50104">
    <property type="entry name" value="TIR"/>
    <property type="match status" value="1"/>
</dbReference>
<dbReference type="SUPFAM" id="SSF52200">
    <property type="entry name" value="Toll/Interleukin receptor TIR domain"/>
    <property type="match status" value="1"/>
</dbReference>
<keyword evidence="8" id="KW-1185">Reference proteome</keyword>
<evidence type="ECO:0000256" key="4">
    <source>
        <dbReference type="ARBA" id="ARBA00022801"/>
    </source>
</evidence>
<dbReference type="GO" id="GO:0006952">
    <property type="term" value="P:defense response"/>
    <property type="evidence" value="ECO:0007669"/>
    <property type="project" value="InterPro"/>
</dbReference>
<dbReference type="GeneID" id="105109765"/>
<proteinExistence type="predicted"/>
<dbReference type="Gene3D" id="3.40.50.10140">
    <property type="entry name" value="Toll/interleukin-1 receptor homology (TIR) domain"/>
    <property type="match status" value="1"/>
</dbReference>
<dbReference type="InterPro" id="IPR044974">
    <property type="entry name" value="Disease_R_plants"/>
</dbReference>
<dbReference type="Pfam" id="PF07725">
    <property type="entry name" value="LRR_3"/>
    <property type="match status" value="1"/>
</dbReference>
<dbReference type="Gene3D" id="3.40.50.300">
    <property type="entry name" value="P-loop containing nucleotide triphosphate hydrolases"/>
    <property type="match status" value="1"/>
</dbReference>
<dbReference type="Proteomes" id="UP000694918">
    <property type="component" value="Unplaced"/>
</dbReference>
<evidence type="ECO:0000313" key="8">
    <source>
        <dbReference type="Proteomes" id="UP000694918"/>
    </source>
</evidence>
<dbReference type="InterPro" id="IPR000157">
    <property type="entry name" value="TIR_dom"/>
</dbReference>
<keyword evidence="2" id="KW-0433">Leucine-rich repeat</keyword>
<dbReference type="InterPro" id="IPR035897">
    <property type="entry name" value="Toll_tir_struct_dom_sf"/>
</dbReference>
<evidence type="ECO:0000313" key="9">
    <source>
        <dbReference type="RefSeq" id="XP_011002870.1"/>
    </source>
</evidence>
<reference evidence="9" key="1">
    <citation type="submission" date="2025-08" db="UniProtKB">
        <authorList>
            <consortium name="RefSeq"/>
        </authorList>
    </citation>
    <scope>IDENTIFICATION</scope>
</reference>
<dbReference type="PANTHER" id="PTHR11017:SF479">
    <property type="entry name" value="DISEASE RESISTANCE PROTEIN (TIR-NBS-LRR CLASS) FAMILY"/>
    <property type="match status" value="1"/>
</dbReference>
<dbReference type="Pfam" id="PF00931">
    <property type="entry name" value="NB-ARC"/>
    <property type="match status" value="1"/>
</dbReference>
<dbReference type="InterPro" id="IPR027417">
    <property type="entry name" value="P-loop_NTPase"/>
</dbReference>
<dbReference type="GO" id="GO:0007165">
    <property type="term" value="P:signal transduction"/>
    <property type="evidence" value="ECO:0007669"/>
    <property type="project" value="InterPro"/>
</dbReference>
<dbReference type="Pfam" id="PF20160">
    <property type="entry name" value="C-JID"/>
    <property type="match status" value="1"/>
</dbReference>
<evidence type="ECO:0000256" key="3">
    <source>
        <dbReference type="ARBA" id="ARBA00022737"/>
    </source>
</evidence>
<keyword evidence="5" id="KW-0520">NAD</keyword>
<dbReference type="InterPro" id="IPR032675">
    <property type="entry name" value="LRR_dom_sf"/>
</dbReference>
<evidence type="ECO:0000256" key="2">
    <source>
        <dbReference type="ARBA" id="ARBA00022614"/>
    </source>
</evidence>
<dbReference type="InterPro" id="IPR011713">
    <property type="entry name" value="Leu-rich_rpt_3"/>
</dbReference>
<dbReference type="GO" id="GO:0043531">
    <property type="term" value="F:ADP binding"/>
    <property type="evidence" value="ECO:0007669"/>
    <property type="project" value="InterPro"/>
</dbReference>
<evidence type="ECO:0000256" key="5">
    <source>
        <dbReference type="ARBA" id="ARBA00023027"/>
    </source>
</evidence>
<evidence type="ECO:0000256" key="1">
    <source>
        <dbReference type="ARBA" id="ARBA00011982"/>
    </source>
</evidence>
<sequence length="1150" mass="131443">MAMFFLFLSIFLFVYIWRFIIRSRHVSPSPSTPSTLTTAQPQVIKYDVFLSFRGVDTRSDFTSHLYAALNRKQILTFIDYQLVRGDEISASLLRTIEEAKLSVIVFSENYASSKWCLEELAKIFERRKNNGQIVIPVFYQVDPSHVRNQTGRFGDAFARLIKKKALTMDKEQSFRDALTDAANLSGWSLGKSELESEFIEKIVGDVLNKLHAMSSSHTTGLFGIDARIHKVESLLNMESQDVLIVGIWGMGGIGKTTIAEAVCNKVRSRFEGIFVANFRQELKARPMADLQRSFLSQLLGQEILKMGSLSFRDSFVRDRLRRKMVFIVLDDVDDLMALEEWKELLHGRHSSFGRGSKVLITSRDRQVLSNIVDETYKVERLNYEEALQLFSSKALKNCIPTIDHRDLIKRIASHVQGNPLALIVLGSSLYGKSPEEWYSALNKLAQNPRIENALRISYNGLDQEQQSIFLDIAHFFRKFEQNQATRILDGFYGRPVIFDISMLINKGLITTSRNMLEIHDLLQEMAFNIVRAESKFPGKRSRLCHLTDIVHVLEENKGAEEIEGISLDMSRLSRQIQLKSDAFAMMDGLRFIKFFFGHLSQDNKDKMQLPPTGLEYLSNKLRYLHWDGFPSKSLPHVFCAEHLVELNLSRSKVEKLWTGVQDVGNLRKFVLSYSPYLMELPDLSKARNLVSLHLVDCPSLTEVPLSLQYLDKLEELDLNFCYNLRSFPMLDSKVLKVLSISRCLDVTKCPTISQNMKSLYLEETSIKEVPQSITSKLENLGLHGCSKITKFPEISGDVKTLYLSGTAIKEVPSSIQFLTRLRVLDMSGCSKLESFPEITVPMKSLVDLNLSKTGIKEIPSSLKHMISLRSLGLDGTPIEELPLSIKDMVCLRYLALHGTHIKALPELPPSLRSLTTHDCASLETMILKINIGRLWDGLNFANCFKLDQKPLIAAMHLKIQSGDKIPYNRIQMVLPGSEIPEWFSDKGIGSSLSIQLPSNCHQLKGIAFCLVFLLPLPSHEMLYEFDDHPEVRLYFDCHVKSKKGEHDGDDEEVFVSKKSYRIFNFLKTCDSDHMFLHYELELVNHIRKYSGNEVTFKFYHEVDNWSTKVGHEIRKPCELKSCGVYLHFDENLQAGTLLRIFLNKQKFRRK</sequence>
<protein>
    <recommendedName>
        <fullName evidence="1">ADP-ribosyl cyclase/cyclic ADP-ribose hydrolase</fullName>
        <ecNumber evidence="1">3.2.2.6</ecNumber>
    </recommendedName>
</protein>
<evidence type="ECO:0000256" key="6">
    <source>
        <dbReference type="ARBA" id="ARBA00047304"/>
    </source>
</evidence>
<dbReference type="Gene3D" id="1.10.8.430">
    <property type="entry name" value="Helical domain of apoptotic protease-activating factors"/>
    <property type="match status" value="1"/>
</dbReference>
<dbReference type="FunFam" id="3.80.10.10:FF:000386">
    <property type="entry name" value="Disease resistance protein RPS4"/>
    <property type="match status" value="1"/>
</dbReference>
<dbReference type="Pfam" id="PF01582">
    <property type="entry name" value="TIR"/>
    <property type="match status" value="1"/>
</dbReference>
<name>A0AAJ6T1I3_POPEU</name>
<dbReference type="InterPro" id="IPR058192">
    <property type="entry name" value="WHD_ROQ1-like"/>
</dbReference>
<dbReference type="EC" id="3.2.2.6" evidence="1"/>
<dbReference type="Gene3D" id="3.80.10.10">
    <property type="entry name" value="Ribonuclease Inhibitor"/>
    <property type="match status" value="2"/>
</dbReference>
<evidence type="ECO:0000259" key="7">
    <source>
        <dbReference type="PROSITE" id="PS50104"/>
    </source>
</evidence>
<dbReference type="FunFam" id="3.40.50.10140:FF:000007">
    <property type="entry name" value="Disease resistance protein (TIR-NBS-LRR class)"/>
    <property type="match status" value="1"/>
</dbReference>
<organism evidence="8 9">
    <name type="scientific">Populus euphratica</name>
    <name type="common">Euphrates poplar</name>
    <dbReference type="NCBI Taxonomy" id="75702"/>
    <lineage>
        <taxon>Eukaryota</taxon>
        <taxon>Viridiplantae</taxon>
        <taxon>Streptophyta</taxon>
        <taxon>Embryophyta</taxon>
        <taxon>Tracheophyta</taxon>
        <taxon>Spermatophyta</taxon>
        <taxon>Magnoliopsida</taxon>
        <taxon>eudicotyledons</taxon>
        <taxon>Gunneridae</taxon>
        <taxon>Pentapetalae</taxon>
        <taxon>rosids</taxon>
        <taxon>fabids</taxon>
        <taxon>Malpighiales</taxon>
        <taxon>Salicaceae</taxon>
        <taxon>Saliceae</taxon>
        <taxon>Populus</taxon>
    </lineage>
</organism>
<dbReference type="SUPFAM" id="SSF52540">
    <property type="entry name" value="P-loop containing nucleoside triphosphate hydrolases"/>
    <property type="match status" value="1"/>
</dbReference>